<comment type="caution">
    <text evidence="3">The sequence shown here is derived from an EMBL/GenBank/DDBJ whole genome shotgun (WGS) entry which is preliminary data.</text>
</comment>
<dbReference type="GO" id="GO:0016787">
    <property type="term" value="F:hydrolase activity"/>
    <property type="evidence" value="ECO:0007669"/>
    <property type="project" value="UniProtKB-KW"/>
</dbReference>
<dbReference type="Pfam" id="PF04909">
    <property type="entry name" value="Amidohydro_2"/>
    <property type="match status" value="1"/>
</dbReference>
<feature type="domain" description="Amidohydrolase-related" evidence="2">
    <location>
        <begin position="5"/>
        <end position="278"/>
    </location>
</feature>
<dbReference type="InterPro" id="IPR006680">
    <property type="entry name" value="Amidohydro-rel"/>
</dbReference>
<comment type="similarity">
    <text evidence="1">Belongs to the metallo-dependent hydrolases superfamily.</text>
</comment>
<evidence type="ECO:0000256" key="1">
    <source>
        <dbReference type="ARBA" id="ARBA00038310"/>
    </source>
</evidence>
<evidence type="ECO:0000313" key="4">
    <source>
        <dbReference type="Proteomes" id="UP000078454"/>
    </source>
</evidence>
<dbReference type="OrthoDB" id="5450317at2"/>
<dbReference type="Proteomes" id="UP000078454">
    <property type="component" value="Unassembled WGS sequence"/>
</dbReference>
<dbReference type="InterPro" id="IPR052350">
    <property type="entry name" value="Metallo-dep_Lactonases"/>
</dbReference>
<evidence type="ECO:0000259" key="2">
    <source>
        <dbReference type="Pfam" id="PF04909"/>
    </source>
</evidence>
<dbReference type="InterPro" id="IPR032466">
    <property type="entry name" value="Metal_Hydrolase"/>
</dbReference>
<name>A0A198AFE6_9BACL</name>
<protein>
    <submittedName>
        <fullName evidence="3">Amidohydrolase</fullName>
    </submittedName>
</protein>
<accession>A0A198AFE6</accession>
<evidence type="ECO:0000313" key="3">
    <source>
        <dbReference type="EMBL" id="OAS20234.1"/>
    </source>
</evidence>
<keyword evidence="3" id="KW-0378">Hydrolase</keyword>
<dbReference type="SUPFAM" id="SSF51556">
    <property type="entry name" value="Metallo-dependent hydrolases"/>
    <property type="match status" value="1"/>
</dbReference>
<gene>
    <name evidence="3" type="ORF">A8708_09630</name>
</gene>
<proteinExistence type="inferred from homology"/>
<keyword evidence="4" id="KW-1185">Reference proteome</keyword>
<dbReference type="EMBL" id="LYPB01000052">
    <property type="protein sequence ID" value="OAS20234.1"/>
    <property type="molecule type" value="Genomic_DNA"/>
</dbReference>
<dbReference type="STRING" id="1850517.A8708_09630"/>
<reference evidence="3 4" key="1">
    <citation type="submission" date="2016-05" db="EMBL/GenBank/DDBJ databases">
        <title>Paenibacillus sp. 1ZS3-15 nov., isolated from the rhizosphere soil.</title>
        <authorList>
            <person name="Zhang X.X."/>
            <person name="Zhang J."/>
        </authorList>
    </citation>
    <scope>NUCLEOTIDE SEQUENCE [LARGE SCALE GENOMIC DNA]</scope>
    <source>
        <strain evidence="3 4">1ZS3-15</strain>
    </source>
</reference>
<sequence length="278" mass="31627">MAMRIDAHQHYWKINRGDYGWITPALPVLNRDYLPHDLLPHLGQFNLDKSIVVQAAQTLEETEYLLTLSESTESIAGVVGWLDLDDPDYLIHYLKFSQHPKYVGFRVMIQEMPDARAILQPHIVEALRYFAKEDVPIDLLVMAQQLEPVIELLELVPGLRAVIDHIAKPSIAEGVMEPWKSQMAVIAKHPKLYCKVSGMVTEANHLSWKMGDFTAYVQHILEVIGTERVMFGSDWPVCLLAASYEDVVGIVNESLPGSWTENDKTRLFGLNAKEFYQL</sequence>
<organism evidence="3 4">
    <name type="scientific">Paenibacillus oryzisoli</name>
    <dbReference type="NCBI Taxonomy" id="1850517"/>
    <lineage>
        <taxon>Bacteria</taxon>
        <taxon>Bacillati</taxon>
        <taxon>Bacillota</taxon>
        <taxon>Bacilli</taxon>
        <taxon>Bacillales</taxon>
        <taxon>Paenibacillaceae</taxon>
        <taxon>Paenibacillus</taxon>
    </lineage>
</organism>
<dbReference type="AlphaFoldDB" id="A0A198AFE6"/>
<dbReference type="PANTHER" id="PTHR43569:SF2">
    <property type="entry name" value="AMIDOHYDROLASE-RELATED DOMAIN-CONTAINING PROTEIN"/>
    <property type="match status" value="1"/>
</dbReference>
<dbReference type="Gene3D" id="3.20.20.140">
    <property type="entry name" value="Metal-dependent hydrolases"/>
    <property type="match status" value="1"/>
</dbReference>
<dbReference type="PANTHER" id="PTHR43569">
    <property type="entry name" value="AMIDOHYDROLASE"/>
    <property type="match status" value="1"/>
</dbReference>